<dbReference type="Gene3D" id="3.20.20.190">
    <property type="entry name" value="Phosphatidylinositol (PI) phosphodiesterase"/>
    <property type="match status" value="1"/>
</dbReference>
<dbReference type="InterPro" id="IPR030395">
    <property type="entry name" value="GP_PDE_dom"/>
</dbReference>
<feature type="transmembrane region" description="Helical" evidence="1">
    <location>
        <begin position="168"/>
        <end position="195"/>
    </location>
</feature>
<dbReference type="EMBL" id="BMJT01000006">
    <property type="protein sequence ID" value="GGG26296.1"/>
    <property type="molecule type" value="Genomic_DNA"/>
</dbReference>
<protein>
    <submittedName>
        <fullName evidence="3">Glycerophosphoryl diester phosphodiesterase</fullName>
    </submittedName>
</protein>
<comment type="caution">
    <text evidence="3">The sequence shown here is derived from an EMBL/GenBank/DDBJ whole genome shotgun (WGS) entry which is preliminary data.</text>
</comment>
<dbReference type="CDD" id="cd08579">
    <property type="entry name" value="GDPD_memb_like"/>
    <property type="match status" value="1"/>
</dbReference>
<accession>A0A917G7D2</accession>
<keyword evidence="4" id="KW-1185">Reference proteome</keyword>
<keyword evidence="1" id="KW-0812">Transmembrane</keyword>
<evidence type="ECO:0000256" key="1">
    <source>
        <dbReference type="SAM" id="Phobius"/>
    </source>
</evidence>
<dbReference type="PANTHER" id="PTHR46211:SF8">
    <property type="entry name" value="PHOSPHODIESTERASE"/>
    <property type="match status" value="1"/>
</dbReference>
<dbReference type="InterPro" id="IPR018476">
    <property type="entry name" value="GlyceroP-diester-Pdiesterase_M"/>
</dbReference>
<proteinExistence type="predicted"/>
<dbReference type="Pfam" id="PF10110">
    <property type="entry name" value="GPDPase_memb"/>
    <property type="match status" value="1"/>
</dbReference>
<keyword evidence="1" id="KW-0472">Membrane</keyword>
<dbReference type="SUPFAM" id="SSF51695">
    <property type="entry name" value="PLC-like phosphodiesterases"/>
    <property type="match status" value="1"/>
</dbReference>
<reference evidence="3" key="2">
    <citation type="submission" date="2020-09" db="EMBL/GenBank/DDBJ databases">
        <authorList>
            <person name="Sun Q."/>
            <person name="Zhou Y."/>
        </authorList>
    </citation>
    <scope>NUCLEOTIDE SEQUENCE</scope>
    <source>
        <strain evidence="3">CGMCC 1.15760</strain>
    </source>
</reference>
<reference evidence="3" key="1">
    <citation type="journal article" date="2014" name="Int. J. Syst. Evol. Microbiol.">
        <title>Complete genome sequence of Corynebacterium casei LMG S-19264T (=DSM 44701T), isolated from a smear-ripened cheese.</title>
        <authorList>
            <consortium name="US DOE Joint Genome Institute (JGI-PGF)"/>
            <person name="Walter F."/>
            <person name="Albersmeier A."/>
            <person name="Kalinowski J."/>
            <person name="Ruckert C."/>
        </authorList>
    </citation>
    <scope>NUCLEOTIDE SEQUENCE</scope>
    <source>
        <strain evidence="3">CGMCC 1.15760</strain>
    </source>
</reference>
<feature type="transmembrane region" description="Helical" evidence="1">
    <location>
        <begin position="313"/>
        <end position="332"/>
    </location>
</feature>
<dbReference type="PROSITE" id="PS51704">
    <property type="entry name" value="GP_PDE"/>
    <property type="match status" value="1"/>
</dbReference>
<feature type="domain" description="GP-PDE" evidence="2">
    <location>
        <begin position="341"/>
        <end position="569"/>
    </location>
</feature>
<dbReference type="InterPro" id="IPR017946">
    <property type="entry name" value="PLC-like_Pdiesterase_TIM-brl"/>
</dbReference>
<name>A0A917G7D2_9BACI</name>
<feature type="transmembrane region" description="Helical" evidence="1">
    <location>
        <begin position="254"/>
        <end position="278"/>
    </location>
</feature>
<gene>
    <name evidence="3" type="ORF">GCM10007425_21110</name>
</gene>
<dbReference type="GO" id="GO:0008081">
    <property type="term" value="F:phosphoric diester hydrolase activity"/>
    <property type="evidence" value="ECO:0007669"/>
    <property type="project" value="InterPro"/>
</dbReference>
<dbReference type="AlphaFoldDB" id="A0A917G7D2"/>
<dbReference type="RefSeq" id="WP_188615018.1">
    <property type="nucleotide sequence ID" value="NZ_BMJT01000006.1"/>
</dbReference>
<dbReference type="GO" id="GO:0006629">
    <property type="term" value="P:lipid metabolic process"/>
    <property type="evidence" value="ECO:0007669"/>
    <property type="project" value="InterPro"/>
</dbReference>
<evidence type="ECO:0000313" key="4">
    <source>
        <dbReference type="Proteomes" id="UP000616608"/>
    </source>
</evidence>
<feature type="transmembrane region" description="Helical" evidence="1">
    <location>
        <begin position="21"/>
        <end position="48"/>
    </location>
</feature>
<organism evidence="3 4">
    <name type="scientific">Lysinibacillus alkalisoli</name>
    <dbReference type="NCBI Taxonomy" id="1911548"/>
    <lineage>
        <taxon>Bacteria</taxon>
        <taxon>Bacillati</taxon>
        <taxon>Bacillota</taxon>
        <taxon>Bacilli</taxon>
        <taxon>Bacillales</taxon>
        <taxon>Bacillaceae</taxon>
        <taxon>Lysinibacillus</taxon>
    </lineage>
</organism>
<sequence length="590" mass="67248">MKMFSVLQMSAKRITANPKEYLFGFILLQSIRWFIALPIVLFLFYTMLEMAGLSSITNTNLVQLLSSPLALVCLLILLFLLTFFIFYEFGYYFLLAKYQRSNEKFTFRTIIRDLNAKLPKFFSLHFLLFTVYMAIMLPIASLGLNTSWTASLQIPKFITDELENTTMGAIIVLVSLLLVLYVNVRFIFTLLYFATDKEASLRKSLKLSWQNTKGKVIKIVVSLLLIVVSFSLIITCTTLISLAPLFIAEHYAHIQLPILAGISFTLIQGVAFVLSALLQPMLTEALTIIERGDQQQVVSTYQGMTLTQYAKKYRWLLAAGFIIFAFIHTSTLKETVYQPLTKIVAHRGYAAVALENTVASLEAAHKAGAEMVEMDIQETKDKKFVVYHDKTLRRLGGSSDIIGKMTLAELEQVTLTSGKFKEPLPTFEDYIDRAKELDMKLLVETKIYGHESPEMEANLIKLLQEKDVAYDYVVQSLDPKHLKKMKELDPLIATSEIIALNIGEIPDTTADFLSLEDFSVTKSLKQRADEADKKIFVWTVNQEDLMHHYMRLDVYGLITNYVTEAVKVRDSYEEDQGLLQRVQFLIEENL</sequence>
<dbReference type="PANTHER" id="PTHR46211">
    <property type="entry name" value="GLYCEROPHOSPHORYL DIESTER PHOSPHODIESTERASE"/>
    <property type="match status" value="1"/>
</dbReference>
<feature type="transmembrane region" description="Helical" evidence="1">
    <location>
        <begin position="68"/>
        <end position="94"/>
    </location>
</feature>
<keyword evidence="1" id="KW-1133">Transmembrane helix</keyword>
<evidence type="ECO:0000313" key="3">
    <source>
        <dbReference type="EMBL" id="GGG26296.1"/>
    </source>
</evidence>
<feature type="transmembrane region" description="Helical" evidence="1">
    <location>
        <begin position="216"/>
        <end position="248"/>
    </location>
</feature>
<dbReference type="Proteomes" id="UP000616608">
    <property type="component" value="Unassembled WGS sequence"/>
</dbReference>
<evidence type="ECO:0000259" key="2">
    <source>
        <dbReference type="PROSITE" id="PS51704"/>
    </source>
</evidence>
<feature type="transmembrane region" description="Helical" evidence="1">
    <location>
        <begin position="126"/>
        <end position="148"/>
    </location>
</feature>
<dbReference type="Pfam" id="PF03009">
    <property type="entry name" value="GDPD"/>
    <property type="match status" value="1"/>
</dbReference>